<dbReference type="InterPro" id="IPR050951">
    <property type="entry name" value="Retrovirus_Pol_polyprotein"/>
</dbReference>
<evidence type="ECO:0000313" key="3">
    <source>
        <dbReference type="Proteomes" id="UP000046395"/>
    </source>
</evidence>
<proteinExistence type="predicted"/>
<dbReference type="PROSITE" id="PS50994">
    <property type="entry name" value="INTEGRASE"/>
    <property type="match status" value="1"/>
</dbReference>
<dbReference type="Gene3D" id="3.30.420.10">
    <property type="entry name" value="Ribonuclease H-like superfamily/Ribonuclease H"/>
    <property type="match status" value="1"/>
</dbReference>
<dbReference type="InterPro" id="IPR012337">
    <property type="entry name" value="RNaseH-like_sf"/>
</dbReference>
<dbReference type="AlphaFoldDB" id="A0A5S6PYY5"/>
<dbReference type="Pfam" id="PF00665">
    <property type="entry name" value="rve"/>
    <property type="match status" value="1"/>
</dbReference>
<dbReference type="SUPFAM" id="SSF53098">
    <property type="entry name" value="Ribonuclease H-like"/>
    <property type="match status" value="1"/>
</dbReference>
<dbReference type="InterPro" id="IPR036397">
    <property type="entry name" value="RNaseH_sf"/>
</dbReference>
<protein>
    <submittedName>
        <fullName evidence="4 5">Integrase catalytic domain-containing protein</fullName>
    </submittedName>
</protein>
<dbReference type="STRING" id="70415.A0A5S6PYY5"/>
<feature type="region of interest" description="Disordered" evidence="1">
    <location>
        <begin position="305"/>
        <end position="346"/>
    </location>
</feature>
<evidence type="ECO:0000256" key="1">
    <source>
        <dbReference type="SAM" id="MobiDB-lite"/>
    </source>
</evidence>
<feature type="domain" description="Integrase catalytic" evidence="2">
    <location>
        <begin position="116"/>
        <end position="276"/>
    </location>
</feature>
<dbReference type="WBParaSite" id="TMUE_0000000181.1">
    <property type="protein sequence ID" value="TMUE_0000000181.1"/>
    <property type="gene ID" value="WBGene00296126"/>
</dbReference>
<dbReference type="PANTHER" id="PTHR37984">
    <property type="entry name" value="PROTEIN CBG26694"/>
    <property type="match status" value="1"/>
</dbReference>
<feature type="compositionally biased region" description="Basic residues" evidence="1">
    <location>
        <begin position="317"/>
        <end position="326"/>
    </location>
</feature>
<reference evidence="4 5" key="2">
    <citation type="submission" date="2019-12" db="UniProtKB">
        <authorList>
            <consortium name="WormBaseParasite"/>
        </authorList>
    </citation>
    <scope>IDENTIFICATION</scope>
</reference>
<dbReference type="PANTHER" id="PTHR37984:SF15">
    <property type="entry name" value="INTEGRASE CATALYTIC DOMAIN-CONTAINING PROTEIN"/>
    <property type="match status" value="1"/>
</dbReference>
<organism evidence="3 4">
    <name type="scientific">Trichuris muris</name>
    <name type="common">Mouse whipworm</name>
    <dbReference type="NCBI Taxonomy" id="70415"/>
    <lineage>
        <taxon>Eukaryota</taxon>
        <taxon>Metazoa</taxon>
        <taxon>Ecdysozoa</taxon>
        <taxon>Nematoda</taxon>
        <taxon>Enoplea</taxon>
        <taxon>Dorylaimia</taxon>
        <taxon>Trichinellida</taxon>
        <taxon>Trichuridae</taxon>
        <taxon>Trichuris</taxon>
    </lineage>
</organism>
<feature type="compositionally biased region" description="Low complexity" evidence="1">
    <location>
        <begin position="307"/>
        <end position="316"/>
    </location>
</feature>
<dbReference type="GO" id="GO:0015074">
    <property type="term" value="P:DNA integration"/>
    <property type="evidence" value="ECO:0007669"/>
    <property type="project" value="InterPro"/>
</dbReference>
<reference evidence="3" key="1">
    <citation type="submission" date="2014-03" db="EMBL/GenBank/DDBJ databases">
        <title>The whipworm genome and dual-species transcriptomics of an intimate host-pathogen interaction.</title>
        <authorList>
            <person name="Foth B.J."/>
            <person name="Tsai I.J."/>
            <person name="Reid A.J."/>
            <person name="Bancroft A.J."/>
            <person name="Nichol S."/>
            <person name="Tracey A."/>
            <person name="Holroyd N."/>
            <person name="Cotton J.A."/>
            <person name="Stanley E.J."/>
            <person name="Zarowiecki M."/>
            <person name="Liu J.Z."/>
            <person name="Huckvale T."/>
            <person name="Cooper P.J."/>
            <person name="Grencis R.K."/>
            <person name="Berriman M."/>
        </authorList>
    </citation>
    <scope>NUCLEOTIDE SEQUENCE [LARGE SCALE GENOMIC DNA]</scope>
    <source>
        <strain evidence="3">Edinburgh</strain>
    </source>
</reference>
<dbReference type="Proteomes" id="UP000046395">
    <property type="component" value="Unassembled WGS sequence"/>
</dbReference>
<dbReference type="GO" id="GO:0003676">
    <property type="term" value="F:nucleic acid binding"/>
    <property type="evidence" value="ECO:0007669"/>
    <property type="project" value="InterPro"/>
</dbReference>
<accession>A0A5S6PYY5</accession>
<evidence type="ECO:0000313" key="5">
    <source>
        <dbReference type="WBParaSite" id="TMUE_3000012788.1"/>
    </source>
</evidence>
<sequence>MFGKHRASKIKNDKVMRWRAELSCLDFDIVHRPGRDNIPPDVLSRAFCGMVAHDLRQLVHLHACLCHPGLTRMYHFVRTKNLPYSVDEVRQVISRCKVCAECKPSFYKPETTALIKATQPFERLNLDFKGPLPGDRTSRYLLCVVDEYSRFPFAFPCPDSSSSSVIKAMTELFSLFGVPAYVHTDRGTAFMSRELKEFFASKGIACSRTTPYNPQGNGQAERYVGIIWKMVILALRSRDWPLSQWRCVLPEALHAIRSLLCTAINATPHERMFNFSRRSATGNMYDRANWIHLSKKRNYWKLTLNTPTSDRQPSQSRQRRRCRGTKRCTSGKYGECHRGTGPTASL</sequence>
<keyword evidence="3" id="KW-1185">Reference proteome</keyword>
<name>A0A5S6PYY5_TRIMR</name>
<dbReference type="WBParaSite" id="TMUE_3000012788.1">
    <property type="protein sequence ID" value="TMUE_3000012788.1"/>
    <property type="gene ID" value="WBGene00301710"/>
</dbReference>
<evidence type="ECO:0000259" key="2">
    <source>
        <dbReference type="PROSITE" id="PS50994"/>
    </source>
</evidence>
<evidence type="ECO:0000313" key="4">
    <source>
        <dbReference type="WBParaSite" id="TMUE_0000000181.1"/>
    </source>
</evidence>
<dbReference type="InterPro" id="IPR001584">
    <property type="entry name" value="Integrase_cat-core"/>
</dbReference>